<reference evidence="7" key="1">
    <citation type="submission" date="2025-08" db="UniProtKB">
        <authorList>
            <consortium name="RefSeq"/>
        </authorList>
    </citation>
    <scope>IDENTIFICATION</scope>
    <source>
        <tissue evidence="7">Blood</tissue>
    </source>
</reference>
<dbReference type="InterPro" id="IPR036188">
    <property type="entry name" value="FAD/NAD-bd_sf"/>
</dbReference>
<dbReference type="PANTHER" id="PTHR21178:SF8">
    <property type="entry name" value="CILIA- AND FLAGELLA-ASSOCIATED PROTEIN 61"/>
    <property type="match status" value="1"/>
</dbReference>
<evidence type="ECO:0000256" key="1">
    <source>
        <dbReference type="ARBA" id="ARBA00005465"/>
    </source>
</evidence>
<keyword evidence="7" id="KW-0969">Cilium</keyword>
<organism evidence="6 7">
    <name type="scientific">Pantherophis guttatus</name>
    <name type="common">Corn snake</name>
    <name type="synonym">Elaphe guttata</name>
    <dbReference type="NCBI Taxonomy" id="94885"/>
    <lineage>
        <taxon>Eukaryota</taxon>
        <taxon>Metazoa</taxon>
        <taxon>Chordata</taxon>
        <taxon>Craniata</taxon>
        <taxon>Vertebrata</taxon>
        <taxon>Euteleostomi</taxon>
        <taxon>Lepidosauria</taxon>
        <taxon>Squamata</taxon>
        <taxon>Bifurcata</taxon>
        <taxon>Unidentata</taxon>
        <taxon>Episquamata</taxon>
        <taxon>Toxicofera</taxon>
        <taxon>Serpentes</taxon>
        <taxon>Colubroidea</taxon>
        <taxon>Colubridae</taxon>
        <taxon>Colubrinae</taxon>
        <taxon>Pantherophis</taxon>
    </lineage>
</organism>
<keyword evidence="6" id="KW-1185">Reference proteome</keyword>
<evidence type="ECO:0000256" key="2">
    <source>
        <dbReference type="ARBA" id="ARBA00012806"/>
    </source>
</evidence>
<comment type="similarity">
    <text evidence="1">Belongs to the flavin monoamine oxidase family. FIG1 subfamily.</text>
</comment>
<dbReference type="Pfam" id="PF23150">
    <property type="entry name" value="CFAP61_dimer"/>
    <property type="match status" value="1"/>
</dbReference>
<dbReference type="Pfam" id="PF16092">
    <property type="entry name" value="CFAP61_N"/>
    <property type="match status" value="1"/>
</dbReference>
<dbReference type="InterPro" id="IPR056299">
    <property type="entry name" value="CFAP61_dimer"/>
</dbReference>
<dbReference type="GeneID" id="117662360"/>
<dbReference type="RefSeq" id="XP_060547144.1">
    <property type="nucleotide sequence ID" value="XM_060691161.1"/>
</dbReference>
<keyword evidence="7" id="KW-0282">Flagellum</keyword>
<dbReference type="InterPro" id="IPR032151">
    <property type="entry name" value="CFAP61_N"/>
</dbReference>
<evidence type="ECO:0000259" key="4">
    <source>
        <dbReference type="Pfam" id="PF16092"/>
    </source>
</evidence>
<keyword evidence="3" id="KW-0325">Glycoprotein</keyword>
<dbReference type="InterPro" id="IPR038884">
    <property type="entry name" value="CFAP61"/>
</dbReference>
<evidence type="ECO:0000313" key="7">
    <source>
        <dbReference type="RefSeq" id="XP_060547144.1"/>
    </source>
</evidence>
<proteinExistence type="inferred from homology"/>
<dbReference type="Gene3D" id="3.50.50.60">
    <property type="entry name" value="FAD/NAD(P)-binding domain"/>
    <property type="match status" value="1"/>
</dbReference>
<gene>
    <name evidence="7" type="primary">CFAP61</name>
</gene>
<accession>A0ABM3ZFJ4</accession>
<sequence>MSSLSSARISSTPASLVALSARRTESHDIPNIINLMKYDTERLFGRINVIYLLEKSNLAVTVINDKNVSVAHAAFLDYPNWGVVDEANWEAYMKQNYPETKCTPLNTLFMHLFVATDEYAVNYCQEIMKTVFKTVPELHFIFLFIPFQEELGIDLAVAFEPMRNPVNSSLIMEYSLHVCHRHRYCPQLYIRCARVEDHDDLTPIFSRHNDTLRQTYGDYFLAELIEAQDENNLAVVCEDNGIAVGFMSICSEVNVQLLHDCFDLRLFHGLCKPHPDDILKPPCISSEITGDENISLGSQREEIMDTQNIDIQRTSKIGSIFSQVSNASAALSKESIQASPLNLIFWTLNLLYLTYLYCLHLLDCFERSESKQKDSVNWNITEFPIGNSYRHQTELESSQINETKPLFFYFLLQKEGILAQISLELPLESDQSKDLKATETPSTTSFERQLFHPIYKGEVNAFCIQLFCIDEQHETRSLDFLHFVFELFPDKDFCIITVPHMVPEFHLIQNFVRIIPFCNCTLDQELYVFHRSGLLKSFGVRAAKSTDVFAIKRLIQTLELNIAILDDLNNYLSARRDPDGTPVQAFVAEVLNQIVGISIIRNEMDIEYIRSHYNIEDFIYFSHYQQEEHGHLYHFSLNPIFHHYAKHFMKEILRLAYKSCLYYPIYSQPIEGKYQNPYAHSLTSALHYMVPVRPRRQIVYPLEKLGINAPSKQVSKDQLKYALYHFNRKLSLEPKVSVNCRIVVVGSSNVGISFLETLIFCPHLKFNNLTLISAHGLPGKDESNNLHKHFLINSYCFNEDDYALMSLGSWINVVAGKMIAINRSAKHITVSKEKKVPYDHLILCTGQQYQVPCPSGADIKKLLTNREVSTNYKQRYIGVVPSNLFIISDDEDALAAMKWLKEKVIDSTGNIIVYGNTIDVYTTIESLLSLGISGYCIHLVHPPSNSNITSLNNNAIERAIKKALSRSRVTEYHDSLLAQWNDGSHPDPITCASFTTNTKPFKLQCSAFFNFTKRRVDYETFKAVNDACLVYDGRLVIDTNFHTNDVSIRAAGPLTKFSNIYYANEWTHSNFSSKEVGFQLAATMLNLFDPTLEPIFEPPEDLDRLIPMYKGCKIQGGILPGKYNYVHVFKPGIPARLDVQESQPDYGMAITTGDAVKGTYFRIHVNQYSRIETITCFSKEPIPVSNYISLFGHHERLLNNLCSRWREGLISNLYSYFKEPWALAIYHDRFSDLKKELRQILVSAQEEDMPSMQELVRQIVEGEISLLERPKTYLKQSFKQSICNNMVQKSILNYLNYNNYHLPMFAWPGIV</sequence>
<name>A0ABM3ZFJ4_PANGU</name>
<evidence type="ECO:0000313" key="6">
    <source>
        <dbReference type="Proteomes" id="UP001652622"/>
    </source>
</evidence>
<dbReference type="EC" id="1.4.3.2" evidence="2"/>
<dbReference type="SUPFAM" id="SSF51905">
    <property type="entry name" value="FAD/NAD(P)-binding domain"/>
    <property type="match status" value="1"/>
</dbReference>
<keyword evidence="7" id="KW-0966">Cell projection</keyword>
<dbReference type="Proteomes" id="UP001652622">
    <property type="component" value="Unplaced"/>
</dbReference>
<dbReference type="PANTHER" id="PTHR21178">
    <property type="entry name" value="CILIA- AND FLAGELLA-ASSOCIATED PROTEIN 61"/>
    <property type="match status" value="1"/>
</dbReference>
<feature type="domain" description="Cilia- and flagella-associated protein 61 N-terminal" evidence="4">
    <location>
        <begin position="21"/>
        <end position="273"/>
    </location>
</feature>
<feature type="domain" description="CFAP61 dimerisation" evidence="5">
    <location>
        <begin position="1107"/>
        <end position="1225"/>
    </location>
</feature>
<evidence type="ECO:0000256" key="3">
    <source>
        <dbReference type="ARBA" id="ARBA00023180"/>
    </source>
</evidence>
<protein>
    <recommendedName>
        <fullName evidence="2">L-amino-acid oxidase</fullName>
        <ecNumber evidence="2">1.4.3.2</ecNumber>
    </recommendedName>
</protein>
<evidence type="ECO:0000259" key="5">
    <source>
        <dbReference type="Pfam" id="PF23150"/>
    </source>
</evidence>